<dbReference type="Pfam" id="PF02518">
    <property type="entry name" value="HATPase_c"/>
    <property type="match status" value="1"/>
</dbReference>
<evidence type="ECO:0000256" key="2">
    <source>
        <dbReference type="ARBA" id="ARBA00012438"/>
    </source>
</evidence>
<dbReference type="PROSITE" id="PS50113">
    <property type="entry name" value="PAC"/>
    <property type="match status" value="1"/>
</dbReference>
<dbReference type="Gene3D" id="3.30.450.20">
    <property type="entry name" value="PAS domain"/>
    <property type="match status" value="1"/>
</dbReference>
<dbReference type="SUPFAM" id="SSF55874">
    <property type="entry name" value="ATPase domain of HSP90 chaperone/DNA topoisomerase II/histidine kinase"/>
    <property type="match status" value="1"/>
</dbReference>
<dbReference type="CDD" id="cd00082">
    <property type="entry name" value="HisKA"/>
    <property type="match status" value="1"/>
</dbReference>
<dbReference type="SUPFAM" id="SSF52172">
    <property type="entry name" value="CheY-like"/>
    <property type="match status" value="1"/>
</dbReference>
<feature type="modified residue" description="4-aspartylphosphate" evidence="4">
    <location>
        <position position="699"/>
    </location>
</feature>
<dbReference type="CDD" id="cd00130">
    <property type="entry name" value="PAS"/>
    <property type="match status" value="1"/>
</dbReference>
<evidence type="ECO:0000313" key="12">
    <source>
        <dbReference type="Proteomes" id="UP001203284"/>
    </source>
</evidence>
<dbReference type="InterPro" id="IPR004358">
    <property type="entry name" value="Sig_transdc_His_kin-like_C"/>
</dbReference>
<dbReference type="InterPro" id="IPR036097">
    <property type="entry name" value="HisK_dim/P_sf"/>
</dbReference>
<comment type="caution">
    <text evidence="11">The sequence shown here is derived from an EMBL/GenBank/DDBJ whole genome shotgun (WGS) entry which is preliminary data.</text>
</comment>
<dbReference type="Gene3D" id="1.10.287.130">
    <property type="match status" value="1"/>
</dbReference>
<dbReference type="Pfam" id="PF00512">
    <property type="entry name" value="HisKA"/>
    <property type="match status" value="1"/>
</dbReference>
<protein>
    <recommendedName>
        <fullName evidence="2">histidine kinase</fullName>
        <ecNumber evidence="2">2.7.13.3</ecNumber>
    </recommendedName>
</protein>
<dbReference type="InterPro" id="IPR036890">
    <property type="entry name" value="HATPase_C_sf"/>
</dbReference>
<dbReference type="PROSITE" id="PS50109">
    <property type="entry name" value="HIS_KIN"/>
    <property type="match status" value="1"/>
</dbReference>
<dbReference type="NCBIfam" id="TIGR00229">
    <property type="entry name" value="sensory_box"/>
    <property type="match status" value="1"/>
</dbReference>
<feature type="domain" description="PAC" evidence="9">
    <location>
        <begin position="331"/>
        <end position="383"/>
    </location>
</feature>
<dbReference type="Pfam" id="PF13426">
    <property type="entry name" value="PAS_9"/>
    <property type="match status" value="1"/>
</dbReference>
<comment type="catalytic activity">
    <reaction evidence="1">
        <text>ATP + protein L-histidine = ADP + protein N-phospho-L-histidine.</text>
        <dbReference type="EC" id="2.7.13.3"/>
    </reaction>
</comment>
<evidence type="ECO:0000256" key="1">
    <source>
        <dbReference type="ARBA" id="ARBA00000085"/>
    </source>
</evidence>
<dbReference type="InterPro" id="IPR005330">
    <property type="entry name" value="MHYT_dom"/>
</dbReference>
<dbReference type="InterPro" id="IPR003594">
    <property type="entry name" value="HATPase_dom"/>
</dbReference>
<feature type="transmembrane region" description="Helical" evidence="5">
    <location>
        <begin position="12"/>
        <end position="33"/>
    </location>
</feature>
<dbReference type="InterPro" id="IPR003661">
    <property type="entry name" value="HisK_dim/P_dom"/>
</dbReference>
<sequence>MERMVGGAAHDPLLVVLSAVIAIAAGYTALDLAGRIRDAERASRFGWIAAAAVVMGGGIWAMHFVAMLAFRMGRDVPYDGTLTLGSFLVAISATGTGFLIAGRASAGQLSYALGGVLMGLGICGMHYLGISAMRVEAQVFYEPLHVIAALVIAAGASTAALWLAFRANSLLQKGAAALAMGFGVIGMHYMAMHGTRFDVATSAPPVIADGMPLDHVLLGIAITAATLLVLGAAILAAMYDRRISVFARREADALRRSEERFRHLYARTPLPLHSLNAAGRIEQVSDRWLALFGYRRDEVIGHALTEFMTPESARQRNEQHWPRLLNEGELREAEYRLVAKNGRVHDCMLSAVAERDADGHITSTLCGLVDVTERRRAEAALRQAQKLEAVGQLTGGVAHDFNNLLAVILGNLELARKRVPDDPRLLRLIDNTIQGAQRGAALTQRMLAFARRQDLKPEPVDVPELVLGMADLLRRSIGPTVRIEMRFPLGLPLARADANQLELALLNLAVNARDAMPGGGTIVIGAREVEIGSGDELAGDPAAEGPVLAPGRYFCLSITDSGEGMDEDTLARATEPFFTTKGVGKGTGLGLAMVHGLAAQSGGRLVMSSVRGEGTTAEIFLPIAIVEPAAEPEIEVVATSQMPDGQGVRVLVVDDDVLVLTSTAAMLEDLGYTVTEASSGMEALRFIDAGAPFDVVLTDQAMPGMTGLQLVAAIRERRPTLPAVLGTGYAELPENADPAQPRLSKPFSRDALERAILQACRPLGDNVVSLQKKLRRGD</sequence>
<keyword evidence="3 4" id="KW-0597">Phosphoprotein</keyword>
<evidence type="ECO:0000256" key="5">
    <source>
        <dbReference type="PROSITE-ProRule" id="PRU00244"/>
    </source>
</evidence>
<dbReference type="InterPro" id="IPR000700">
    <property type="entry name" value="PAS-assoc_C"/>
</dbReference>
<organism evidence="11 12">
    <name type="scientific">Ancylobacter crimeensis</name>
    <dbReference type="NCBI Taxonomy" id="2579147"/>
    <lineage>
        <taxon>Bacteria</taxon>
        <taxon>Pseudomonadati</taxon>
        <taxon>Pseudomonadota</taxon>
        <taxon>Alphaproteobacteria</taxon>
        <taxon>Hyphomicrobiales</taxon>
        <taxon>Xanthobacteraceae</taxon>
        <taxon>Ancylobacter</taxon>
    </lineage>
</organism>
<evidence type="ECO:0000259" key="6">
    <source>
        <dbReference type="PROSITE" id="PS50109"/>
    </source>
</evidence>
<gene>
    <name evidence="11" type="ORF">MWN34_06395</name>
</gene>
<dbReference type="Pfam" id="PF00072">
    <property type="entry name" value="Response_reg"/>
    <property type="match status" value="1"/>
</dbReference>
<dbReference type="InterPro" id="IPR035965">
    <property type="entry name" value="PAS-like_dom_sf"/>
</dbReference>
<accession>A0ABT0D9B1</accession>
<dbReference type="SMART" id="SM00448">
    <property type="entry name" value="REC"/>
    <property type="match status" value="1"/>
</dbReference>
<feature type="transmembrane region" description="Helical" evidence="5">
    <location>
        <begin position="215"/>
        <end position="239"/>
    </location>
</feature>
<feature type="transmembrane region" description="Helical" evidence="5">
    <location>
        <begin position="177"/>
        <end position="195"/>
    </location>
</feature>
<proteinExistence type="predicted"/>
<dbReference type="InterPro" id="IPR001610">
    <property type="entry name" value="PAC"/>
</dbReference>
<feature type="domain" description="PAS" evidence="8">
    <location>
        <begin position="257"/>
        <end position="328"/>
    </location>
</feature>
<keyword evidence="5" id="KW-0812">Transmembrane</keyword>
<dbReference type="InterPro" id="IPR001789">
    <property type="entry name" value="Sig_transdc_resp-reg_receiver"/>
</dbReference>
<evidence type="ECO:0000259" key="10">
    <source>
        <dbReference type="PROSITE" id="PS50924"/>
    </source>
</evidence>
<reference evidence="11 12" key="1">
    <citation type="submission" date="2022-04" db="EMBL/GenBank/DDBJ databases">
        <authorList>
            <person name="Grouzdev D.S."/>
            <person name="Pantiukh K.S."/>
            <person name="Krutkina M.S."/>
        </authorList>
    </citation>
    <scope>NUCLEOTIDE SEQUENCE [LARGE SCALE GENOMIC DNA]</scope>
    <source>
        <strain evidence="11 12">6x-1</strain>
    </source>
</reference>
<dbReference type="SMART" id="SM00091">
    <property type="entry name" value="PAS"/>
    <property type="match status" value="1"/>
</dbReference>
<feature type="transmembrane region" description="Helical" evidence="5">
    <location>
        <begin position="82"/>
        <end position="102"/>
    </location>
</feature>
<dbReference type="PANTHER" id="PTHR43065:SF49">
    <property type="entry name" value="HISTIDINE KINASE"/>
    <property type="match status" value="1"/>
</dbReference>
<dbReference type="InterPro" id="IPR005467">
    <property type="entry name" value="His_kinase_dom"/>
</dbReference>
<keyword evidence="12" id="KW-1185">Reference proteome</keyword>
<feature type="transmembrane region" description="Helical" evidence="5">
    <location>
        <begin position="45"/>
        <end position="70"/>
    </location>
</feature>
<name>A0ABT0D9B1_9HYPH</name>
<keyword evidence="5" id="KW-1133">Transmembrane helix</keyword>
<evidence type="ECO:0000256" key="3">
    <source>
        <dbReference type="ARBA" id="ARBA00022553"/>
    </source>
</evidence>
<dbReference type="EC" id="2.7.13.3" evidence="2"/>
<feature type="domain" description="Response regulatory" evidence="7">
    <location>
        <begin position="649"/>
        <end position="760"/>
    </location>
</feature>
<feature type="transmembrane region" description="Helical" evidence="5">
    <location>
        <begin position="144"/>
        <end position="165"/>
    </location>
</feature>
<dbReference type="PROSITE" id="PS50110">
    <property type="entry name" value="RESPONSE_REGULATORY"/>
    <property type="match status" value="1"/>
</dbReference>
<dbReference type="SMART" id="SM00086">
    <property type="entry name" value="PAC"/>
    <property type="match status" value="1"/>
</dbReference>
<dbReference type="PROSITE" id="PS50924">
    <property type="entry name" value="MHYT"/>
    <property type="match status" value="1"/>
</dbReference>
<dbReference type="RefSeq" id="WP_247027749.1">
    <property type="nucleotide sequence ID" value="NZ_JALKCH010000004.1"/>
</dbReference>
<dbReference type="EMBL" id="JALKCH010000004">
    <property type="protein sequence ID" value="MCK0196540.1"/>
    <property type="molecule type" value="Genomic_DNA"/>
</dbReference>
<dbReference type="SMART" id="SM00388">
    <property type="entry name" value="HisKA"/>
    <property type="match status" value="1"/>
</dbReference>
<feature type="domain" description="MHYT" evidence="10">
    <location>
        <begin position="10"/>
        <end position="198"/>
    </location>
</feature>
<dbReference type="Proteomes" id="UP001203284">
    <property type="component" value="Unassembled WGS sequence"/>
</dbReference>
<dbReference type="SMART" id="SM00387">
    <property type="entry name" value="HATPase_c"/>
    <property type="match status" value="1"/>
</dbReference>
<evidence type="ECO:0000259" key="9">
    <source>
        <dbReference type="PROSITE" id="PS50113"/>
    </source>
</evidence>
<dbReference type="PROSITE" id="PS50112">
    <property type="entry name" value="PAS"/>
    <property type="match status" value="1"/>
</dbReference>
<dbReference type="PRINTS" id="PR00344">
    <property type="entry name" value="BCTRLSENSOR"/>
</dbReference>
<evidence type="ECO:0000259" key="7">
    <source>
        <dbReference type="PROSITE" id="PS50110"/>
    </source>
</evidence>
<dbReference type="PANTHER" id="PTHR43065">
    <property type="entry name" value="SENSOR HISTIDINE KINASE"/>
    <property type="match status" value="1"/>
</dbReference>
<dbReference type="Gene3D" id="3.30.565.10">
    <property type="entry name" value="Histidine kinase-like ATPase, C-terminal domain"/>
    <property type="match status" value="1"/>
</dbReference>
<dbReference type="Gene3D" id="3.40.50.2300">
    <property type="match status" value="1"/>
</dbReference>
<dbReference type="InterPro" id="IPR011006">
    <property type="entry name" value="CheY-like_superfamily"/>
</dbReference>
<evidence type="ECO:0000313" key="11">
    <source>
        <dbReference type="EMBL" id="MCK0196540.1"/>
    </source>
</evidence>
<evidence type="ECO:0000259" key="8">
    <source>
        <dbReference type="PROSITE" id="PS50112"/>
    </source>
</evidence>
<dbReference type="SUPFAM" id="SSF47384">
    <property type="entry name" value="Homodimeric domain of signal transducing histidine kinase"/>
    <property type="match status" value="1"/>
</dbReference>
<feature type="transmembrane region" description="Helical" evidence="5">
    <location>
        <begin position="109"/>
        <end position="132"/>
    </location>
</feature>
<keyword evidence="5" id="KW-0472">Membrane</keyword>
<evidence type="ECO:0000256" key="4">
    <source>
        <dbReference type="PROSITE-ProRule" id="PRU00169"/>
    </source>
</evidence>
<dbReference type="SUPFAM" id="SSF55785">
    <property type="entry name" value="PYP-like sensor domain (PAS domain)"/>
    <property type="match status" value="1"/>
</dbReference>
<dbReference type="Pfam" id="PF03707">
    <property type="entry name" value="MHYT"/>
    <property type="match status" value="2"/>
</dbReference>
<dbReference type="InterPro" id="IPR000014">
    <property type="entry name" value="PAS"/>
</dbReference>
<feature type="domain" description="Histidine kinase" evidence="6">
    <location>
        <begin position="396"/>
        <end position="625"/>
    </location>
</feature>